<evidence type="ECO:0000313" key="3">
    <source>
        <dbReference type="Proteomes" id="UP000176404"/>
    </source>
</evidence>
<evidence type="ECO:0000313" key="2">
    <source>
        <dbReference type="EMBL" id="OGM60517.1"/>
    </source>
</evidence>
<gene>
    <name evidence="2" type="ORF">A2892_00645</name>
</gene>
<organism evidence="2 3">
    <name type="scientific">Candidatus Woesebacteria bacterium RIFCSPLOWO2_01_FULL_39_10b</name>
    <dbReference type="NCBI Taxonomy" id="1802517"/>
    <lineage>
        <taxon>Bacteria</taxon>
        <taxon>Candidatus Woeseibacteriota</taxon>
    </lineage>
</organism>
<dbReference type="STRING" id="1802517.A2892_00645"/>
<proteinExistence type="predicted"/>
<name>A0A1F8B921_9BACT</name>
<dbReference type="EMBL" id="MGHD01000004">
    <property type="protein sequence ID" value="OGM60517.1"/>
    <property type="molecule type" value="Genomic_DNA"/>
</dbReference>
<comment type="caution">
    <text evidence="2">The sequence shown here is derived from an EMBL/GenBank/DDBJ whole genome shotgun (WGS) entry which is preliminary data.</text>
</comment>
<feature type="region of interest" description="Disordered" evidence="1">
    <location>
        <begin position="1"/>
        <end position="91"/>
    </location>
</feature>
<evidence type="ECO:0000256" key="1">
    <source>
        <dbReference type="SAM" id="MobiDB-lite"/>
    </source>
</evidence>
<feature type="compositionally biased region" description="Polar residues" evidence="1">
    <location>
        <begin position="22"/>
        <end position="35"/>
    </location>
</feature>
<dbReference type="AlphaFoldDB" id="A0A1F8B921"/>
<feature type="compositionally biased region" description="Basic and acidic residues" evidence="1">
    <location>
        <begin position="72"/>
        <end position="82"/>
    </location>
</feature>
<dbReference type="Proteomes" id="UP000176404">
    <property type="component" value="Unassembled WGS sequence"/>
</dbReference>
<reference evidence="2 3" key="1">
    <citation type="journal article" date="2016" name="Nat. Commun.">
        <title>Thousands of microbial genomes shed light on interconnected biogeochemical processes in an aquifer system.</title>
        <authorList>
            <person name="Anantharaman K."/>
            <person name="Brown C.T."/>
            <person name="Hug L.A."/>
            <person name="Sharon I."/>
            <person name="Castelle C.J."/>
            <person name="Probst A.J."/>
            <person name="Thomas B.C."/>
            <person name="Singh A."/>
            <person name="Wilkins M.J."/>
            <person name="Karaoz U."/>
            <person name="Brodie E.L."/>
            <person name="Williams K.H."/>
            <person name="Hubbard S.S."/>
            <person name="Banfield J.F."/>
        </authorList>
    </citation>
    <scope>NUCLEOTIDE SEQUENCE [LARGE SCALE GENOMIC DNA]</scope>
</reference>
<accession>A0A1F8B921</accession>
<sequence length="113" mass="12538">MSERKKPWWKGARKSTPPPTPQTFEDQLGVSQEPTGSVIGDSRPLIGETLTERTRQGVIRRGRQELGLPSEKPPDADTDTKPTRPKIKPLPSRVIGNLFGRITAKDQGVKNNK</sequence>
<protein>
    <submittedName>
        <fullName evidence="2">Uncharacterized protein</fullName>
    </submittedName>
</protein>